<keyword evidence="3" id="KW-1185">Reference proteome</keyword>
<accession>A0A133U6Y6</accession>
<dbReference type="Proteomes" id="UP000070589">
    <property type="component" value="Unassembled WGS sequence"/>
</dbReference>
<evidence type="ECO:0000313" key="2">
    <source>
        <dbReference type="EMBL" id="KXA89964.1"/>
    </source>
</evidence>
<dbReference type="InterPro" id="IPR025640">
    <property type="entry name" value="GYF_2"/>
</dbReference>
<dbReference type="AlphaFoldDB" id="A0A133U6Y6"/>
<proteinExistence type="predicted"/>
<sequence length="103" mass="12358">MKFVRNTGCEPDFLELEVGGLQIKSSRRANPFLYFQEIYYGSRMVKGQLKRNRGGKIFSPLTRERIERWIDEERVEEDHLVWRPGYSAWRKVSETEEFGHLFE</sequence>
<reference evidence="2 3" key="1">
    <citation type="journal article" date="2016" name="Sci. Rep.">
        <title>Metabolic traits of an uncultured archaeal lineage -MSBL1- from brine pools of the Red Sea.</title>
        <authorList>
            <person name="Mwirichia R."/>
            <person name="Alam I."/>
            <person name="Rashid M."/>
            <person name="Vinu M."/>
            <person name="Ba-Alawi W."/>
            <person name="Anthony Kamau A."/>
            <person name="Kamanda Ngugi D."/>
            <person name="Goker M."/>
            <person name="Klenk H.P."/>
            <person name="Bajic V."/>
            <person name="Stingl U."/>
        </authorList>
    </citation>
    <scope>NUCLEOTIDE SEQUENCE [LARGE SCALE GENOMIC DNA]</scope>
    <source>
        <strain evidence="2">SCGC-AAA259D14</strain>
    </source>
</reference>
<protein>
    <recommendedName>
        <fullName evidence="1">GYF domain-containing protein</fullName>
    </recommendedName>
</protein>
<dbReference type="Pfam" id="PF14237">
    <property type="entry name" value="GYF_2"/>
    <property type="match status" value="1"/>
</dbReference>
<evidence type="ECO:0000313" key="3">
    <source>
        <dbReference type="Proteomes" id="UP000070589"/>
    </source>
</evidence>
<dbReference type="EMBL" id="LHXL01000017">
    <property type="protein sequence ID" value="KXA89964.1"/>
    <property type="molecule type" value="Genomic_DNA"/>
</dbReference>
<feature type="domain" description="GYF" evidence="1">
    <location>
        <begin position="54"/>
        <end position="98"/>
    </location>
</feature>
<gene>
    <name evidence="2" type="ORF">AKJ62_02000</name>
</gene>
<evidence type="ECO:0000259" key="1">
    <source>
        <dbReference type="Pfam" id="PF14237"/>
    </source>
</evidence>
<comment type="caution">
    <text evidence="2">The sequence shown here is derived from an EMBL/GenBank/DDBJ whole genome shotgun (WGS) entry which is preliminary data.</text>
</comment>
<organism evidence="2 3">
    <name type="scientific">candidate division MSBL1 archaeon SCGC-AAA259D14</name>
    <dbReference type="NCBI Taxonomy" id="1698261"/>
    <lineage>
        <taxon>Archaea</taxon>
        <taxon>Methanobacteriati</taxon>
        <taxon>Methanobacteriota</taxon>
        <taxon>candidate division MSBL1</taxon>
    </lineage>
</organism>
<name>A0A133U6Y6_9EURY</name>